<dbReference type="InterPro" id="IPR003713">
    <property type="entry name" value="FliS"/>
</dbReference>
<protein>
    <recommendedName>
        <fullName evidence="6">Flagellar secretion chaperone FliS</fullName>
    </recommendedName>
</protein>
<evidence type="ECO:0000256" key="4">
    <source>
        <dbReference type="ARBA" id="ARBA00022795"/>
    </source>
</evidence>
<accession>A0ABV6J3F0</accession>
<dbReference type="SUPFAM" id="SSF101116">
    <property type="entry name" value="Flagellar export chaperone FliS"/>
    <property type="match status" value="1"/>
</dbReference>
<evidence type="ECO:0000256" key="5">
    <source>
        <dbReference type="ARBA" id="ARBA00023186"/>
    </source>
</evidence>
<gene>
    <name evidence="7" type="primary">fliS</name>
    <name evidence="7" type="ORF">ACFFJ8_03305</name>
</gene>
<keyword evidence="8" id="KW-1185">Reference proteome</keyword>
<organism evidence="7 8">
    <name type="scientific">Paenibacillus mendelii</name>
    <dbReference type="NCBI Taxonomy" id="206163"/>
    <lineage>
        <taxon>Bacteria</taxon>
        <taxon>Bacillati</taxon>
        <taxon>Bacillota</taxon>
        <taxon>Bacilli</taxon>
        <taxon>Bacillales</taxon>
        <taxon>Paenibacillaceae</taxon>
        <taxon>Paenibacillus</taxon>
    </lineage>
</organism>
<keyword evidence="4 6" id="KW-1005">Bacterial flagellum biogenesis</keyword>
<proteinExistence type="inferred from homology"/>
<keyword evidence="3 6" id="KW-0963">Cytoplasm</keyword>
<evidence type="ECO:0000256" key="6">
    <source>
        <dbReference type="PIRNR" id="PIRNR039090"/>
    </source>
</evidence>
<name>A0ABV6J3F0_9BACL</name>
<evidence type="ECO:0000256" key="2">
    <source>
        <dbReference type="ARBA" id="ARBA00008787"/>
    </source>
</evidence>
<sequence>MLQTPHQKYQQLSAQTATPIQLVLMLYDGAIRFTKQGIDGIEEVRYEYANEYFCKAEAIIHELVAALDFNYPISAELARIYEYVLFQLIQANVKKQRSFADEALVQLQELRDAWRQISKTAVAVGN</sequence>
<dbReference type="PANTHER" id="PTHR34773">
    <property type="entry name" value="FLAGELLAR SECRETION CHAPERONE FLIS"/>
    <property type="match status" value="1"/>
</dbReference>
<keyword evidence="7" id="KW-0282">Flagellum</keyword>
<dbReference type="Pfam" id="PF02561">
    <property type="entry name" value="FliS"/>
    <property type="match status" value="1"/>
</dbReference>
<dbReference type="InterPro" id="IPR036584">
    <property type="entry name" value="FliS_sf"/>
</dbReference>
<comment type="subcellular location">
    <subcellularLocation>
        <location evidence="1 6">Cytoplasm</location>
        <location evidence="1 6">Cytosol</location>
    </subcellularLocation>
</comment>
<keyword evidence="7" id="KW-0966">Cell projection</keyword>
<keyword evidence="7" id="KW-0969">Cilium</keyword>
<evidence type="ECO:0000256" key="3">
    <source>
        <dbReference type="ARBA" id="ARBA00022490"/>
    </source>
</evidence>
<dbReference type="PIRSF" id="PIRSF039090">
    <property type="entry name" value="Flis"/>
    <property type="match status" value="1"/>
</dbReference>
<keyword evidence="5" id="KW-0143">Chaperone</keyword>
<comment type="caution">
    <text evidence="7">The sequence shown here is derived from an EMBL/GenBank/DDBJ whole genome shotgun (WGS) entry which is preliminary data.</text>
</comment>
<dbReference type="CDD" id="cd16098">
    <property type="entry name" value="FliS"/>
    <property type="match status" value="1"/>
</dbReference>
<comment type="similarity">
    <text evidence="2 6">Belongs to the FliS family.</text>
</comment>
<dbReference type="NCBIfam" id="TIGR00208">
    <property type="entry name" value="fliS"/>
    <property type="match status" value="1"/>
</dbReference>
<dbReference type="RefSeq" id="WP_204820031.1">
    <property type="nucleotide sequence ID" value="NZ_JANHOF010000024.1"/>
</dbReference>
<evidence type="ECO:0000313" key="7">
    <source>
        <dbReference type="EMBL" id="MFC0390398.1"/>
    </source>
</evidence>
<dbReference type="Proteomes" id="UP001589818">
    <property type="component" value="Unassembled WGS sequence"/>
</dbReference>
<dbReference type="Gene3D" id="1.20.120.340">
    <property type="entry name" value="Flagellar protein FliS"/>
    <property type="match status" value="1"/>
</dbReference>
<evidence type="ECO:0000256" key="1">
    <source>
        <dbReference type="ARBA" id="ARBA00004514"/>
    </source>
</evidence>
<dbReference type="PANTHER" id="PTHR34773:SF1">
    <property type="entry name" value="FLAGELLAR SECRETION CHAPERONE FLIS"/>
    <property type="match status" value="1"/>
</dbReference>
<dbReference type="EMBL" id="JBHLVF010000008">
    <property type="protein sequence ID" value="MFC0390398.1"/>
    <property type="molecule type" value="Genomic_DNA"/>
</dbReference>
<evidence type="ECO:0000313" key="8">
    <source>
        <dbReference type="Proteomes" id="UP001589818"/>
    </source>
</evidence>
<reference evidence="7 8" key="1">
    <citation type="submission" date="2024-09" db="EMBL/GenBank/DDBJ databases">
        <authorList>
            <person name="Sun Q."/>
            <person name="Mori K."/>
        </authorList>
    </citation>
    <scope>NUCLEOTIDE SEQUENCE [LARGE SCALE GENOMIC DNA]</scope>
    <source>
        <strain evidence="7 8">CCM 4839</strain>
    </source>
</reference>